<organism evidence="2 3">
    <name type="scientific">Pseudanabaena frigida</name>
    <dbReference type="NCBI Taxonomy" id="945775"/>
    <lineage>
        <taxon>Bacteria</taxon>
        <taxon>Bacillati</taxon>
        <taxon>Cyanobacteriota</taxon>
        <taxon>Cyanophyceae</taxon>
        <taxon>Pseudanabaenales</taxon>
        <taxon>Pseudanabaenaceae</taxon>
        <taxon>Pseudanabaena</taxon>
    </lineage>
</organism>
<sequence length="133" mass="15026">MNLTAETNLLAQQIHNIDDELSKRSLALDPSGYFIIYVDRQQNLICAKYYSNIINDKGLAVDPETGKPIPARGKVNRQAEQLFTGRTAKELCVQILEKTQPCPVTLFDHAAYLGREAQRAESAMLQQKEYIQD</sequence>
<dbReference type="InterPro" id="IPR025595">
    <property type="entry name" value="PterinBD-DUF4346"/>
</dbReference>
<gene>
    <name evidence="2" type="ORF">DCF19_02020</name>
</gene>
<dbReference type="Proteomes" id="UP000249467">
    <property type="component" value="Unassembled WGS sequence"/>
</dbReference>
<feature type="domain" description="DUF4346" evidence="1">
    <location>
        <begin position="28"/>
        <end position="133"/>
    </location>
</feature>
<evidence type="ECO:0000313" key="2">
    <source>
        <dbReference type="EMBL" id="PZO44546.1"/>
    </source>
</evidence>
<dbReference type="AlphaFoldDB" id="A0A2W4WI49"/>
<protein>
    <recommendedName>
        <fullName evidence="1">DUF4346 domain-containing protein</fullName>
    </recommendedName>
</protein>
<comment type="caution">
    <text evidence="2">The sequence shown here is derived from an EMBL/GenBank/DDBJ whole genome shotgun (WGS) entry which is preliminary data.</text>
</comment>
<accession>A0A2W4WI49</accession>
<dbReference type="Pfam" id="PF14251">
    <property type="entry name" value="PterinBD-DUF4346"/>
    <property type="match status" value="1"/>
</dbReference>
<evidence type="ECO:0000259" key="1">
    <source>
        <dbReference type="Pfam" id="PF14251"/>
    </source>
</evidence>
<dbReference type="PIRSF" id="PIRSF037673">
    <property type="entry name" value="UCP037673"/>
    <property type="match status" value="1"/>
</dbReference>
<proteinExistence type="predicted"/>
<reference evidence="2 3" key="2">
    <citation type="submission" date="2018-06" db="EMBL/GenBank/DDBJ databases">
        <title>Metagenomic assembly of (sub)arctic Cyanobacteria and their associated microbiome from non-axenic cultures.</title>
        <authorList>
            <person name="Baurain D."/>
        </authorList>
    </citation>
    <scope>NUCLEOTIDE SEQUENCE [LARGE SCALE GENOMIC DNA]</scope>
    <source>
        <strain evidence="2">ULC066bin1</strain>
    </source>
</reference>
<name>A0A2W4WI49_9CYAN</name>
<dbReference type="InterPro" id="IPR017260">
    <property type="entry name" value="UCP037673"/>
</dbReference>
<dbReference type="EMBL" id="QBML01000002">
    <property type="protein sequence ID" value="PZO44546.1"/>
    <property type="molecule type" value="Genomic_DNA"/>
</dbReference>
<reference evidence="2 3" key="1">
    <citation type="submission" date="2018-04" db="EMBL/GenBank/DDBJ databases">
        <authorList>
            <person name="Go L.Y."/>
            <person name="Mitchell J.A."/>
        </authorList>
    </citation>
    <scope>NUCLEOTIDE SEQUENCE [LARGE SCALE GENOMIC DNA]</scope>
    <source>
        <strain evidence="2">ULC066bin1</strain>
    </source>
</reference>
<evidence type="ECO:0000313" key="3">
    <source>
        <dbReference type="Proteomes" id="UP000249467"/>
    </source>
</evidence>